<dbReference type="AlphaFoldDB" id="A0A4Y3PF82"/>
<dbReference type="PANTHER" id="PTHR11614">
    <property type="entry name" value="PHOSPHOLIPASE-RELATED"/>
    <property type="match status" value="1"/>
</dbReference>
<accession>A0A4Y3PF82</accession>
<gene>
    <name evidence="2" type="primary">ytpA</name>
    <name evidence="2" type="ORF">BPA01_27120</name>
</gene>
<sequence>MNVHKWAASEPRGAIVLVHGTGEHHGRYEHVAAFLNQQGWDVYAGDLPGWGRSPGIRGHIDSFDDYLQRVREWTAFALQDSAGKRPVFLLGHSLGGLIATRFVQEEKLARELTGLILTSPCLALKLAVPAWKARVASLLDRVWPTLAIANGISPDMVSRDVAVQAAYKSDPLNYPKVSVRWFQELHKAMNMAFAQSGQLAVPVLVLQAGDDSLVDADAVERFAEGIQGNKTFRRLPGLRHEVLNEPEREDVLRQIGNWLDEIAKTNVTY</sequence>
<dbReference type="SUPFAM" id="SSF53474">
    <property type="entry name" value="alpha/beta-Hydrolases"/>
    <property type="match status" value="1"/>
</dbReference>
<dbReference type="RefSeq" id="WP_122964950.1">
    <property type="nucleotide sequence ID" value="NZ_BJMH01000011.1"/>
</dbReference>
<dbReference type="PRINTS" id="PR00111">
    <property type="entry name" value="ABHYDROLASE"/>
</dbReference>
<proteinExistence type="predicted"/>
<evidence type="ECO:0000313" key="2">
    <source>
        <dbReference type="EMBL" id="GEB33132.1"/>
    </source>
</evidence>
<protein>
    <submittedName>
        <fullName evidence="2">Phospholipase YtpA</fullName>
    </submittedName>
</protein>
<dbReference type="Gene3D" id="3.40.50.1820">
    <property type="entry name" value="alpha/beta hydrolase"/>
    <property type="match status" value="1"/>
</dbReference>
<reference evidence="2 3" key="1">
    <citation type="submission" date="2019-06" db="EMBL/GenBank/DDBJ databases">
        <title>Whole genome shotgun sequence of Brevibacillus parabrevis NBRC 12334.</title>
        <authorList>
            <person name="Hosoyama A."/>
            <person name="Uohara A."/>
            <person name="Ohji S."/>
            <person name="Ichikawa N."/>
        </authorList>
    </citation>
    <scope>NUCLEOTIDE SEQUENCE [LARGE SCALE GENOMIC DNA]</scope>
    <source>
        <strain evidence="2 3">NBRC 12334</strain>
    </source>
</reference>
<comment type="caution">
    <text evidence="2">The sequence shown here is derived from an EMBL/GenBank/DDBJ whole genome shotgun (WGS) entry which is preliminary data.</text>
</comment>
<dbReference type="GeneID" id="87612465"/>
<dbReference type="SMR" id="A0A4Y3PF82"/>
<dbReference type="STRING" id="54914.AV540_18850"/>
<feature type="domain" description="Serine aminopeptidase S33" evidence="1">
    <location>
        <begin position="10"/>
        <end position="247"/>
    </location>
</feature>
<evidence type="ECO:0000259" key="1">
    <source>
        <dbReference type="Pfam" id="PF12146"/>
    </source>
</evidence>
<keyword evidence="3" id="KW-1185">Reference proteome</keyword>
<organism evidence="2 3">
    <name type="scientific">Brevibacillus parabrevis</name>
    <dbReference type="NCBI Taxonomy" id="54914"/>
    <lineage>
        <taxon>Bacteria</taxon>
        <taxon>Bacillati</taxon>
        <taxon>Bacillota</taxon>
        <taxon>Bacilli</taxon>
        <taxon>Bacillales</taxon>
        <taxon>Paenibacillaceae</taxon>
        <taxon>Brevibacillus</taxon>
    </lineage>
</organism>
<dbReference type="InterPro" id="IPR022742">
    <property type="entry name" value="Hydrolase_4"/>
</dbReference>
<dbReference type="Pfam" id="PF12146">
    <property type="entry name" value="Hydrolase_4"/>
    <property type="match status" value="1"/>
</dbReference>
<dbReference type="Proteomes" id="UP000316882">
    <property type="component" value="Unassembled WGS sequence"/>
</dbReference>
<name>A0A4Y3PF82_BREPA</name>
<dbReference type="EMBL" id="BJMH01000011">
    <property type="protein sequence ID" value="GEB33132.1"/>
    <property type="molecule type" value="Genomic_DNA"/>
</dbReference>
<evidence type="ECO:0000313" key="3">
    <source>
        <dbReference type="Proteomes" id="UP000316882"/>
    </source>
</evidence>
<dbReference type="InterPro" id="IPR000073">
    <property type="entry name" value="AB_hydrolase_1"/>
</dbReference>
<dbReference type="InterPro" id="IPR029058">
    <property type="entry name" value="AB_hydrolase_fold"/>
</dbReference>
<dbReference type="InterPro" id="IPR051044">
    <property type="entry name" value="MAG_DAG_Lipase"/>
</dbReference>